<evidence type="ECO:0000313" key="3">
    <source>
        <dbReference type="Proteomes" id="UP000179270"/>
    </source>
</evidence>
<sequence length="97" mass="11271">MNKSYSSFPVINPEQMAEKGEEIYSAEKDRLEKENKGKFLAIEVDSGKYFIGKDQMEAFRKARKKFPKKIFYFIRIGFPAVVSHSTYTKPFIYGSVL</sequence>
<reference evidence="2 3" key="1">
    <citation type="journal article" date="2016" name="Nat. Commun.">
        <title>Thousands of microbial genomes shed light on interconnected biogeochemical processes in an aquifer system.</title>
        <authorList>
            <person name="Anantharaman K."/>
            <person name="Brown C.T."/>
            <person name="Hug L.A."/>
            <person name="Sharon I."/>
            <person name="Castelle C.J."/>
            <person name="Probst A.J."/>
            <person name="Thomas B.C."/>
            <person name="Singh A."/>
            <person name="Wilkins M.J."/>
            <person name="Karaoz U."/>
            <person name="Brodie E.L."/>
            <person name="Williams K.H."/>
            <person name="Hubbard S.S."/>
            <person name="Banfield J.F."/>
        </authorList>
    </citation>
    <scope>NUCLEOTIDE SEQUENCE [LARGE SCALE GENOMIC DNA]</scope>
</reference>
<evidence type="ECO:0000313" key="2">
    <source>
        <dbReference type="EMBL" id="OGK39360.1"/>
    </source>
</evidence>
<dbReference type="EMBL" id="MGAF01000052">
    <property type="protein sequence ID" value="OGK39360.1"/>
    <property type="molecule type" value="Genomic_DNA"/>
</dbReference>
<dbReference type="AlphaFoldDB" id="A0A1F7I7L1"/>
<evidence type="ECO:0008006" key="4">
    <source>
        <dbReference type="Google" id="ProtNLM"/>
    </source>
</evidence>
<organism evidence="2 3">
    <name type="scientific">Candidatus Roizmanbacteria bacterium RIFCSPLOWO2_01_FULL_35_13</name>
    <dbReference type="NCBI Taxonomy" id="1802055"/>
    <lineage>
        <taxon>Bacteria</taxon>
        <taxon>Candidatus Roizmaniibacteriota</taxon>
    </lineage>
</organism>
<keyword evidence="1" id="KW-0472">Membrane</keyword>
<name>A0A1F7I7L1_9BACT</name>
<feature type="transmembrane region" description="Helical" evidence="1">
    <location>
        <begin position="70"/>
        <end position="87"/>
    </location>
</feature>
<gene>
    <name evidence="2" type="ORF">A3A74_05315</name>
</gene>
<evidence type="ECO:0000256" key="1">
    <source>
        <dbReference type="SAM" id="Phobius"/>
    </source>
</evidence>
<protein>
    <recommendedName>
        <fullName evidence="4">DUF5678 domain-containing protein</fullName>
    </recommendedName>
</protein>
<proteinExistence type="predicted"/>
<accession>A0A1F7I7L1</accession>
<dbReference type="Proteomes" id="UP000179270">
    <property type="component" value="Unassembled WGS sequence"/>
</dbReference>
<comment type="caution">
    <text evidence="2">The sequence shown here is derived from an EMBL/GenBank/DDBJ whole genome shotgun (WGS) entry which is preliminary data.</text>
</comment>
<keyword evidence="1" id="KW-1133">Transmembrane helix</keyword>
<keyword evidence="1" id="KW-0812">Transmembrane</keyword>
<dbReference type="STRING" id="1802055.A3A74_05315"/>